<evidence type="ECO:0000256" key="1">
    <source>
        <dbReference type="SAM" id="MobiDB-lite"/>
    </source>
</evidence>
<evidence type="ECO:0000313" key="3">
    <source>
        <dbReference type="EMBL" id="ETO04767.1"/>
    </source>
</evidence>
<gene>
    <name evidence="3" type="ORF">RFI_32630</name>
</gene>
<dbReference type="Proteomes" id="UP000023152">
    <property type="component" value="Unassembled WGS sequence"/>
</dbReference>
<organism evidence="3 4">
    <name type="scientific">Reticulomyxa filosa</name>
    <dbReference type="NCBI Taxonomy" id="46433"/>
    <lineage>
        <taxon>Eukaryota</taxon>
        <taxon>Sar</taxon>
        <taxon>Rhizaria</taxon>
        <taxon>Retaria</taxon>
        <taxon>Foraminifera</taxon>
        <taxon>Monothalamids</taxon>
        <taxon>Reticulomyxidae</taxon>
        <taxon>Reticulomyxa</taxon>
    </lineage>
</organism>
<keyword evidence="4" id="KW-1185">Reference proteome</keyword>
<accession>X6LUF4</accession>
<evidence type="ECO:0000313" key="4">
    <source>
        <dbReference type="Proteomes" id="UP000023152"/>
    </source>
</evidence>
<name>X6LUF4_RETFI</name>
<sequence length="313" mass="35559">MNFPSHPLTFFFPQSTPNKIKLEYPKFIIFLNNPFDFQKTILRRSTATKKYYSLTNNNIFVINFIEGIILLFQPSNKNGNNFLKFLVLKKTSVEEPTEWPRVHSGSSLVQTKSEEKKPGRKPLFIDTKSAQLQPRIKTALTHTSSPPTHQRSLTAQFQSRTPQPTGYSSSGNWTKQQSAQLNIQGMSMSGNVSMNMSMNKNMSHSNHGSPIVENMNHLTRNFNGNAKTNARVVTPVKNIEAALNAFIGLEEEESDEPQTPVDKHAKVEHELDFGGDEEDLSGSATPPLVWFFCCYLFVCLFREKKKKKKLLQQ</sequence>
<feature type="transmembrane region" description="Helical" evidence="2">
    <location>
        <begin position="284"/>
        <end position="301"/>
    </location>
</feature>
<keyword evidence="2" id="KW-0472">Membrane</keyword>
<protein>
    <submittedName>
        <fullName evidence="3">Uncharacterized protein</fullName>
    </submittedName>
</protein>
<dbReference type="AlphaFoldDB" id="X6LUF4"/>
<keyword evidence="2" id="KW-0812">Transmembrane</keyword>
<feature type="region of interest" description="Disordered" evidence="1">
    <location>
        <begin position="104"/>
        <end position="123"/>
    </location>
</feature>
<reference evidence="3 4" key="1">
    <citation type="journal article" date="2013" name="Curr. Biol.">
        <title>The Genome of the Foraminiferan Reticulomyxa filosa.</title>
        <authorList>
            <person name="Glockner G."/>
            <person name="Hulsmann N."/>
            <person name="Schleicher M."/>
            <person name="Noegel A.A."/>
            <person name="Eichinger L."/>
            <person name="Gallinger C."/>
            <person name="Pawlowski J."/>
            <person name="Sierra R."/>
            <person name="Euteneuer U."/>
            <person name="Pillet L."/>
            <person name="Moustafa A."/>
            <person name="Platzer M."/>
            <person name="Groth M."/>
            <person name="Szafranski K."/>
            <person name="Schliwa M."/>
        </authorList>
    </citation>
    <scope>NUCLEOTIDE SEQUENCE [LARGE SCALE GENOMIC DNA]</scope>
</reference>
<feature type="region of interest" description="Disordered" evidence="1">
    <location>
        <begin position="139"/>
        <end position="174"/>
    </location>
</feature>
<proteinExistence type="predicted"/>
<feature type="compositionally biased region" description="Polar residues" evidence="1">
    <location>
        <begin position="140"/>
        <end position="174"/>
    </location>
</feature>
<evidence type="ECO:0000256" key="2">
    <source>
        <dbReference type="SAM" id="Phobius"/>
    </source>
</evidence>
<comment type="caution">
    <text evidence="3">The sequence shown here is derived from an EMBL/GenBank/DDBJ whole genome shotgun (WGS) entry which is preliminary data.</text>
</comment>
<keyword evidence="2" id="KW-1133">Transmembrane helix</keyword>
<dbReference type="EMBL" id="ASPP01028962">
    <property type="protein sequence ID" value="ETO04767.1"/>
    <property type="molecule type" value="Genomic_DNA"/>
</dbReference>